<keyword evidence="2" id="KW-1185">Reference proteome</keyword>
<comment type="caution">
    <text evidence="1">The sequence shown here is derived from an EMBL/GenBank/DDBJ whole genome shotgun (WGS) entry which is preliminary data.</text>
</comment>
<evidence type="ECO:0000313" key="1">
    <source>
        <dbReference type="EMBL" id="CAG7734680.1"/>
    </source>
</evidence>
<dbReference type="AlphaFoldDB" id="A0A8J2KYF2"/>
<dbReference type="OrthoDB" id="115435at2759"/>
<protein>
    <submittedName>
        <fullName evidence="1">Uncharacterized protein</fullName>
    </submittedName>
</protein>
<proteinExistence type="predicted"/>
<dbReference type="Proteomes" id="UP000708208">
    <property type="component" value="Unassembled WGS sequence"/>
</dbReference>
<sequence>MKEHYDKRHREATRYQVGDLVLIEKQAVAPNPGESRKLLAPYQGPMIVKEVLPNDRYRVADMDGSRRTKRKTIYDKVIAADKMKLWKSAEEVVEDEELSDDNPDSV</sequence>
<organism evidence="1 2">
    <name type="scientific">Allacma fusca</name>
    <dbReference type="NCBI Taxonomy" id="39272"/>
    <lineage>
        <taxon>Eukaryota</taxon>
        <taxon>Metazoa</taxon>
        <taxon>Ecdysozoa</taxon>
        <taxon>Arthropoda</taxon>
        <taxon>Hexapoda</taxon>
        <taxon>Collembola</taxon>
        <taxon>Symphypleona</taxon>
        <taxon>Sminthuridae</taxon>
        <taxon>Allacma</taxon>
    </lineage>
</organism>
<name>A0A8J2KYF2_9HEXA</name>
<gene>
    <name evidence="1" type="ORF">AFUS01_LOCUS23057</name>
</gene>
<evidence type="ECO:0000313" key="2">
    <source>
        <dbReference type="Proteomes" id="UP000708208"/>
    </source>
</evidence>
<dbReference type="EMBL" id="CAJVCH010274393">
    <property type="protein sequence ID" value="CAG7734680.1"/>
    <property type="molecule type" value="Genomic_DNA"/>
</dbReference>
<reference evidence="1" key="1">
    <citation type="submission" date="2021-06" db="EMBL/GenBank/DDBJ databases">
        <authorList>
            <person name="Hodson N. C."/>
            <person name="Mongue J. A."/>
            <person name="Jaron S. K."/>
        </authorList>
    </citation>
    <scope>NUCLEOTIDE SEQUENCE</scope>
</reference>
<accession>A0A8J2KYF2</accession>